<dbReference type="EnsemblPlants" id="AUR62008981-RA">
    <property type="protein sequence ID" value="AUR62008981-RA:cds"/>
    <property type="gene ID" value="AUR62008981"/>
</dbReference>
<dbReference type="AlphaFoldDB" id="A0A803LAU2"/>
<dbReference type="Gramene" id="AUR62008981-RA">
    <property type="protein sequence ID" value="AUR62008981-RA:cds"/>
    <property type="gene ID" value="AUR62008981"/>
</dbReference>
<reference evidence="2" key="2">
    <citation type="submission" date="2021-03" db="UniProtKB">
        <authorList>
            <consortium name="EnsemblPlants"/>
        </authorList>
    </citation>
    <scope>IDENTIFICATION</scope>
</reference>
<evidence type="ECO:0000313" key="2">
    <source>
        <dbReference type="EnsemblPlants" id="AUR62008981-RA:cds"/>
    </source>
</evidence>
<accession>A0A803LAU2</accession>
<evidence type="ECO:0000313" key="3">
    <source>
        <dbReference type="Proteomes" id="UP000596660"/>
    </source>
</evidence>
<dbReference type="PANTHER" id="PTHR12161">
    <property type="entry name" value="IST1 FAMILY MEMBER"/>
    <property type="match status" value="1"/>
</dbReference>
<dbReference type="InterPro" id="IPR042277">
    <property type="entry name" value="IST1-like"/>
</dbReference>
<dbReference type="InterPro" id="IPR005061">
    <property type="entry name" value="Ist1"/>
</dbReference>
<comment type="similarity">
    <text evidence="1">Belongs to the IST1 family.</text>
</comment>
<dbReference type="Gene3D" id="1.20.1260.60">
    <property type="entry name" value="Vacuolar protein sorting-associated protein Ist1"/>
    <property type="match status" value="1"/>
</dbReference>
<keyword evidence="3" id="KW-1185">Reference proteome</keyword>
<dbReference type="OMA" id="MIESYCH"/>
<dbReference type="PANTHER" id="PTHR12161:SF65">
    <property type="entry name" value="IST1-LIKE PROTEIN"/>
    <property type="match status" value="1"/>
</dbReference>
<dbReference type="Proteomes" id="UP000596660">
    <property type="component" value="Unplaced"/>
</dbReference>
<proteinExistence type="inferred from homology"/>
<sequence length="152" mass="17290">MGKALDVLLGRKSSKLSSLLEHAITRNSYLKNRQQALFSISQSDVIQLLNLGHQEQALLRVEHVIKSKNMLDAFDMIESYCHLLKQNMSLIEKNKDCPDDLKEAIGSLIYASSRFGVFPELLHIRDFFSSKFGQEFVSQSLDSPRNFGVNEK</sequence>
<dbReference type="GO" id="GO:0015031">
    <property type="term" value="P:protein transport"/>
    <property type="evidence" value="ECO:0007669"/>
    <property type="project" value="InterPro"/>
</dbReference>
<reference evidence="2" key="1">
    <citation type="journal article" date="2017" name="Nature">
        <title>The genome of Chenopodium quinoa.</title>
        <authorList>
            <person name="Jarvis D.E."/>
            <person name="Ho Y.S."/>
            <person name="Lightfoot D.J."/>
            <person name="Schmoeckel S.M."/>
            <person name="Li B."/>
            <person name="Borm T.J.A."/>
            <person name="Ohyanagi H."/>
            <person name="Mineta K."/>
            <person name="Michell C.T."/>
            <person name="Saber N."/>
            <person name="Kharbatia N.M."/>
            <person name="Rupper R.R."/>
            <person name="Sharp A.R."/>
            <person name="Dally N."/>
            <person name="Boughton B.A."/>
            <person name="Woo Y.H."/>
            <person name="Gao G."/>
            <person name="Schijlen E.G.W.M."/>
            <person name="Guo X."/>
            <person name="Momin A.A."/>
            <person name="Negrao S."/>
            <person name="Al-Babili S."/>
            <person name="Gehring C."/>
            <person name="Roessner U."/>
            <person name="Jung C."/>
            <person name="Murphy K."/>
            <person name="Arold S.T."/>
            <person name="Gojobori T."/>
            <person name="van der Linden C.G."/>
            <person name="van Loo E.N."/>
            <person name="Jellen E.N."/>
            <person name="Maughan P.J."/>
            <person name="Tester M."/>
        </authorList>
    </citation>
    <scope>NUCLEOTIDE SEQUENCE [LARGE SCALE GENOMIC DNA]</scope>
    <source>
        <strain evidence="2">cv. PI 614886</strain>
    </source>
</reference>
<dbReference type="FunFam" id="1.20.1260.60:FF:000002">
    <property type="entry name" value="Vacuolar protein sorting-associated protein IST1"/>
    <property type="match status" value="1"/>
</dbReference>
<protein>
    <submittedName>
        <fullName evidence="2">Uncharacterized protein</fullName>
    </submittedName>
</protein>
<dbReference type="Pfam" id="PF03398">
    <property type="entry name" value="Ist1"/>
    <property type="match status" value="1"/>
</dbReference>
<organism evidence="2 3">
    <name type="scientific">Chenopodium quinoa</name>
    <name type="common">Quinoa</name>
    <dbReference type="NCBI Taxonomy" id="63459"/>
    <lineage>
        <taxon>Eukaryota</taxon>
        <taxon>Viridiplantae</taxon>
        <taxon>Streptophyta</taxon>
        <taxon>Embryophyta</taxon>
        <taxon>Tracheophyta</taxon>
        <taxon>Spermatophyta</taxon>
        <taxon>Magnoliopsida</taxon>
        <taxon>eudicotyledons</taxon>
        <taxon>Gunneridae</taxon>
        <taxon>Pentapetalae</taxon>
        <taxon>Caryophyllales</taxon>
        <taxon>Chenopodiaceae</taxon>
        <taxon>Chenopodioideae</taxon>
        <taxon>Atripliceae</taxon>
        <taxon>Chenopodium</taxon>
    </lineage>
</organism>
<name>A0A803LAU2_CHEQI</name>
<evidence type="ECO:0000256" key="1">
    <source>
        <dbReference type="ARBA" id="ARBA00005536"/>
    </source>
</evidence>